<dbReference type="Proteomes" id="UP001303001">
    <property type="component" value="Chromosome"/>
</dbReference>
<feature type="domain" description="DUF4240" evidence="1">
    <location>
        <begin position="1"/>
        <end position="144"/>
    </location>
</feature>
<name>A0ABZ0A2A7_9ACTN</name>
<dbReference type="InterPro" id="IPR025334">
    <property type="entry name" value="DUF4240"/>
</dbReference>
<dbReference type="EMBL" id="CP134876">
    <property type="protein sequence ID" value="WNM41696.1"/>
    <property type="molecule type" value="Genomic_DNA"/>
</dbReference>
<protein>
    <submittedName>
        <fullName evidence="2">DUF4240 domain-containing protein</fullName>
    </submittedName>
</protein>
<keyword evidence="3" id="KW-1185">Reference proteome</keyword>
<evidence type="ECO:0000313" key="2">
    <source>
        <dbReference type="EMBL" id="WNM41696.1"/>
    </source>
</evidence>
<accession>A0ABZ0A2A7</accession>
<dbReference type="RefSeq" id="WP_313723599.1">
    <property type="nucleotide sequence ID" value="NZ_CP134876.1"/>
</dbReference>
<organism evidence="2 3">
    <name type="scientific">Micromonospora halotolerans</name>
    <dbReference type="NCBI Taxonomy" id="709879"/>
    <lineage>
        <taxon>Bacteria</taxon>
        <taxon>Bacillati</taxon>
        <taxon>Actinomycetota</taxon>
        <taxon>Actinomycetes</taxon>
        <taxon>Micromonosporales</taxon>
        <taxon>Micromonosporaceae</taxon>
        <taxon>Micromonospora</taxon>
    </lineage>
</organism>
<gene>
    <name evidence="2" type="ORF">RMN56_10290</name>
</gene>
<sequence length="204" mass="22667">MDVDGFWQVVERARAAAGPAADRARQDGQPSAVSEALVAELARLPLPQIVAFDRMLDDVLTQADNWDTCAACWIIEYGFLSDDGFSDFRAGLVGLGRRAYEAVVTEPDSLAGHPAVQEISASDGRDLWIGDERLLYAARRAYERLTGDPEAFWDAVDDAKVDTAPSSPSSEPADERWDLRNEEEWRRRLPSLAELFLARPFPLE</sequence>
<proteinExistence type="predicted"/>
<dbReference type="Pfam" id="PF14024">
    <property type="entry name" value="DUF4240"/>
    <property type="match status" value="1"/>
</dbReference>
<reference evidence="2 3" key="1">
    <citation type="submission" date="2023-09" db="EMBL/GenBank/DDBJ databases">
        <title>Micromonospora halotolerans DSM 45598 genome sequence.</title>
        <authorList>
            <person name="Mo P."/>
        </authorList>
    </citation>
    <scope>NUCLEOTIDE SEQUENCE [LARGE SCALE GENOMIC DNA]</scope>
    <source>
        <strain evidence="2 3">DSM 45598</strain>
    </source>
</reference>
<evidence type="ECO:0000313" key="3">
    <source>
        <dbReference type="Proteomes" id="UP001303001"/>
    </source>
</evidence>
<evidence type="ECO:0000259" key="1">
    <source>
        <dbReference type="Pfam" id="PF14024"/>
    </source>
</evidence>